<feature type="region of interest" description="Disordered" evidence="1">
    <location>
        <begin position="1"/>
        <end position="66"/>
    </location>
</feature>
<evidence type="ECO:0000313" key="2">
    <source>
        <dbReference type="EMBL" id="CCH18786.1"/>
    </source>
</evidence>
<feature type="compositionally biased region" description="Basic and acidic residues" evidence="1">
    <location>
        <begin position="11"/>
        <end position="29"/>
    </location>
</feature>
<sequence>MSRSFGCPAFQEHESIKPGRHLDGFRPEGWHGAGARRNDPTGASLRCDPGTCPRGGAGQCAVPPKR</sequence>
<accession>I0L4N9</accession>
<dbReference type="EMBL" id="CAIE01000027">
    <property type="protein sequence ID" value="CCH18786.1"/>
    <property type="molecule type" value="Genomic_DNA"/>
</dbReference>
<keyword evidence="3" id="KW-1185">Reference proteome</keyword>
<proteinExistence type="predicted"/>
<reference evidence="3" key="1">
    <citation type="journal article" date="2012" name="J. Bacteriol.">
        <title>Genome Sequence of Micromonospora lupini Lupac 08, Isolated from Root Nodules of Lupinus angustifolius.</title>
        <authorList>
            <person name="Alonso-Vega P."/>
            <person name="Normand P."/>
            <person name="Bacigalupe R."/>
            <person name="Pujic P."/>
            <person name="Lajus A."/>
            <person name="Vallenet D."/>
            <person name="Carro L."/>
            <person name="Coll P."/>
            <person name="Trujillo M.E."/>
        </authorList>
    </citation>
    <scope>NUCLEOTIDE SEQUENCE [LARGE SCALE GENOMIC DNA]</scope>
    <source>
        <strain evidence="3">Lupac 08</strain>
    </source>
</reference>
<name>I0L4N9_9ACTN</name>
<organism evidence="2 3">
    <name type="scientific">Micromonospora lupini str. Lupac 08</name>
    <dbReference type="NCBI Taxonomy" id="1150864"/>
    <lineage>
        <taxon>Bacteria</taxon>
        <taxon>Bacillati</taxon>
        <taxon>Actinomycetota</taxon>
        <taxon>Actinomycetes</taxon>
        <taxon>Micromonosporales</taxon>
        <taxon>Micromonosporaceae</taxon>
        <taxon>Micromonospora</taxon>
    </lineage>
</organism>
<evidence type="ECO:0000313" key="3">
    <source>
        <dbReference type="Proteomes" id="UP000003448"/>
    </source>
</evidence>
<dbReference type="Proteomes" id="UP000003448">
    <property type="component" value="Unassembled WGS sequence"/>
</dbReference>
<evidence type="ECO:0000256" key="1">
    <source>
        <dbReference type="SAM" id="MobiDB-lite"/>
    </source>
</evidence>
<gene>
    <name evidence="2" type="ORF">MILUP08_43697</name>
</gene>
<protein>
    <submittedName>
        <fullName evidence="2">Uncharacterized protein</fullName>
    </submittedName>
</protein>
<dbReference type="AlphaFoldDB" id="I0L4N9"/>
<comment type="caution">
    <text evidence="2">The sequence shown here is derived from an EMBL/GenBank/DDBJ whole genome shotgun (WGS) entry which is preliminary data.</text>
</comment>